<sequence>MTDNDNLDGDGGALKTEGQETHSHDQYSSEINNLEKVFQKTIKLGNDLINGSDYDSDDDENETGSLLNFEVATDSQSSGLHVGSEEEVVMKLEPVQESNSKPSVDIESRGVCTGVGLLAIRASLGVAPVISVPQQLHAQLWVSSAETMDEVHPLLLPPVYEKIFDYLDVPDLLACMSTCPEWESFLRPRRPLFLFRKAIYEVAKVTNMSKHDFLNCRLVCRTWNKVVVALYTNPIRVFLDLEKRDQAFPMFATGLESVATSMKSGKMFYVDEGVQFKKGLEHIRQFLKHMGNHSSNPILGRRVTVRLRSSEEYWNGFREVLLKFGKQIWYMDLKIDDTNNPQKATDFIMTRLGDLLSLIPNLKWFQLKVKGEPSYEVISKKIFQLVAKSGNIYWQPFPMLAHLETFICYNGVSNANEYQFTGADSIVSSFISCCCSANKLKALVTPDLMYTYFQPFPRLENMICVMPSTSVDAVKRSSPRLNWKKSCFHVVDVPPGFIPPFRF</sequence>
<dbReference type="Pfam" id="PF00646">
    <property type="entry name" value="F-box"/>
    <property type="match status" value="2"/>
</dbReference>
<evidence type="ECO:0000313" key="3">
    <source>
        <dbReference type="EMBL" id="CAL8134326.1"/>
    </source>
</evidence>
<protein>
    <recommendedName>
        <fullName evidence="2">F-box domain-containing protein</fullName>
    </recommendedName>
</protein>
<name>A0ABP1RSD3_9HEXA</name>
<keyword evidence="4" id="KW-1185">Reference proteome</keyword>
<proteinExistence type="predicted"/>
<evidence type="ECO:0000313" key="4">
    <source>
        <dbReference type="Proteomes" id="UP001642540"/>
    </source>
</evidence>
<dbReference type="SUPFAM" id="SSF81383">
    <property type="entry name" value="F-box domain"/>
    <property type="match status" value="1"/>
</dbReference>
<dbReference type="Proteomes" id="UP001642540">
    <property type="component" value="Unassembled WGS sequence"/>
</dbReference>
<accession>A0ABP1RSD3</accession>
<feature type="region of interest" description="Disordered" evidence="1">
    <location>
        <begin position="1"/>
        <end position="30"/>
    </location>
</feature>
<dbReference type="InterPro" id="IPR036047">
    <property type="entry name" value="F-box-like_dom_sf"/>
</dbReference>
<evidence type="ECO:0000259" key="2">
    <source>
        <dbReference type="Pfam" id="PF00646"/>
    </source>
</evidence>
<feature type="domain" description="F-box" evidence="2">
    <location>
        <begin position="207"/>
        <end position="227"/>
    </location>
</feature>
<organism evidence="3 4">
    <name type="scientific">Orchesella dallaii</name>
    <dbReference type="NCBI Taxonomy" id="48710"/>
    <lineage>
        <taxon>Eukaryota</taxon>
        <taxon>Metazoa</taxon>
        <taxon>Ecdysozoa</taxon>
        <taxon>Arthropoda</taxon>
        <taxon>Hexapoda</taxon>
        <taxon>Collembola</taxon>
        <taxon>Entomobryomorpha</taxon>
        <taxon>Entomobryoidea</taxon>
        <taxon>Orchesellidae</taxon>
        <taxon>Orchesellinae</taxon>
        <taxon>Orchesella</taxon>
    </lineage>
</organism>
<feature type="domain" description="F-box" evidence="2">
    <location>
        <begin position="159"/>
        <end position="187"/>
    </location>
</feature>
<comment type="caution">
    <text evidence="3">The sequence shown here is derived from an EMBL/GenBank/DDBJ whole genome shotgun (WGS) entry which is preliminary data.</text>
</comment>
<dbReference type="InterPro" id="IPR001810">
    <property type="entry name" value="F-box_dom"/>
</dbReference>
<dbReference type="EMBL" id="CAXLJM020000104">
    <property type="protein sequence ID" value="CAL8134326.1"/>
    <property type="molecule type" value="Genomic_DNA"/>
</dbReference>
<reference evidence="3 4" key="1">
    <citation type="submission" date="2024-08" db="EMBL/GenBank/DDBJ databases">
        <authorList>
            <person name="Cucini C."/>
            <person name="Frati F."/>
        </authorList>
    </citation>
    <scope>NUCLEOTIDE SEQUENCE [LARGE SCALE GENOMIC DNA]</scope>
</reference>
<gene>
    <name evidence="3" type="ORF">ODALV1_LOCUS25471</name>
</gene>
<feature type="compositionally biased region" description="Basic and acidic residues" evidence="1">
    <location>
        <begin position="17"/>
        <end position="27"/>
    </location>
</feature>
<evidence type="ECO:0000256" key="1">
    <source>
        <dbReference type="SAM" id="MobiDB-lite"/>
    </source>
</evidence>